<dbReference type="EMBL" id="KU862660">
    <property type="protein sequence ID" value="ANA49204.1"/>
    <property type="molecule type" value="Genomic_DNA"/>
</dbReference>
<evidence type="ECO:0000313" key="2">
    <source>
        <dbReference type="Proteomes" id="UP000223738"/>
    </source>
</evidence>
<keyword evidence="2" id="KW-1185">Reference proteome</keyword>
<dbReference type="Proteomes" id="UP000223738">
    <property type="component" value="Segment"/>
</dbReference>
<gene>
    <name evidence="1" type="ORF">PMW_79</name>
</gene>
<accession>A0A1S5R1B8</accession>
<evidence type="ECO:0000313" key="1">
    <source>
        <dbReference type="EMBL" id="ANA49204.1"/>
    </source>
</evidence>
<reference evidence="1 2" key="1">
    <citation type="submission" date="2016-03" db="EMBL/GenBank/DDBJ databases">
        <title>Characterization of pf16 and phiPMW: Two novel phages infecting Pseudomonas putida PpG1.</title>
        <authorList>
            <person name="Magill D.J."/>
            <person name="Krylov V.N."/>
            <person name="Allen C.C.R."/>
            <person name="McGrath J.W."/>
            <person name="Quinn J.P."/>
            <person name="Kulakov L.A."/>
        </authorList>
    </citation>
    <scope>NUCLEOTIDE SEQUENCE [LARGE SCALE GENOMIC DNA]</scope>
</reference>
<sequence>MLTIQDLLLKEGVQQVEERPTSGRYTQVWVTGINKQKTLWAETIEVDDKGNHYQYTDGADAFLTQTSEPIVDKILFFVGEKL</sequence>
<organism evidence="1 2">
    <name type="scientific">Pseudomonas phage phiPMW</name>
    <dbReference type="NCBI Taxonomy" id="1815582"/>
    <lineage>
        <taxon>Viruses</taxon>
        <taxon>Duplodnaviria</taxon>
        <taxon>Heunggongvirae</taxon>
        <taxon>Uroviricota</taxon>
        <taxon>Caudoviricetes</taxon>
        <taxon>Plaisancevirus</taxon>
        <taxon>Plaisancevirus PMW</taxon>
    </lineage>
</organism>
<proteinExistence type="predicted"/>
<protein>
    <submittedName>
        <fullName evidence="1">Uncharacterized protein</fullName>
    </submittedName>
</protein>
<name>A0A1S5R1B8_9CAUD</name>